<name>A0A060NKB3_9BURK</name>
<evidence type="ECO:0000256" key="1">
    <source>
        <dbReference type="SAM" id="Phobius"/>
    </source>
</evidence>
<protein>
    <submittedName>
        <fullName evidence="2">Ketopantoate hydroxymethyltransferase</fullName>
    </submittedName>
</protein>
<keyword evidence="2" id="KW-0489">Methyltransferase</keyword>
<feature type="transmembrane region" description="Helical" evidence="1">
    <location>
        <begin position="340"/>
        <end position="359"/>
    </location>
</feature>
<dbReference type="HOGENOM" id="CLU_539375_0_0_4"/>
<feature type="transmembrane region" description="Helical" evidence="1">
    <location>
        <begin position="43"/>
        <end position="63"/>
    </location>
</feature>
<proteinExistence type="predicted"/>
<feature type="transmembrane region" description="Helical" evidence="1">
    <location>
        <begin position="492"/>
        <end position="510"/>
    </location>
</feature>
<feature type="transmembrane region" description="Helical" evidence="1">
    <location>
        <begin position="69"/>
        <end position="90"/>
    </location>
</feature>
<accession>A0A060NKB3</accession>
<feature type="transmembrane region" description="Helical" evidence="1">
    <location>
        <begin position="457"/>
        <end position="480"/>
    </location>
</feature>
<evidence type="ECO:0000313" key="2">
    <source>
        <dbReference type="EMBL" id="BAO81750.1"/>
    </source>
</evidence>
<feature type="transmembrane region" description="Helical" evidence="1">
    <location>
        <begin position="13"/>
        <end position="31"/>
    </location>
</feature>
<feature type="transmembrane region" description="Helical" evidence="1">
    <location>
        <begin position="185"/>
        <end position="207"/>
    </location>
</feature>
<feature type="transmembrane region" description="Helical" evidence="1">
    <location>
        <begin position="155"/>
        <end position="173"/>
    </location>
</feature>
<reference evidence="2 3" key="1">
    <citation type="journal article" date="2014" name="Nat. Commun.">
        <title>Physiological and genomic features of highly alkaliphilic hydrogen-utilizing Betaproteobacteria from a continental serpentinizing site.</title>
        <authorList>
            <person name="Suzuki S."/>
            <person name="Kuenen J.G."/>
            <person name="Schipper K."/>
            <person name="van der Velde S."/>
            <person name="Ishii S."/>
            <person name="Wu A."/>
            <person name="Sorokin D.Y."/>
            <person name="Tenney A."/>
            <person name="Meng X.Y."/>
            <person name="Morrill P.L."/>
            <person name="Kamagata Y."/>
            <person name="Muyzer G."/>
            <person name="Nealson K.H."/>
        </authorList>
    </citation>
    <scope>NUCLEOTIDE SEQUENCE [LARGE SCALE GENOMIC DNA]</scope>
    <source>
        <strain evidence="2 3">A1</strain>
    </source>
</reference>
<dbReference type="RefSeq" id="WP_045532351.1">
    <property type="nucleotide sequence ID" value="NZ_AP014568.1"/>
</dbReference>
<dbReference type="Proteomes" id="UP000067461">
    <property type="component" value="Chromosome"/>
</dbReference>
<feature type="transmembrane region" description="Helical" evidence="1">
    <location>
        <begin position="365"/>
        <end position="385"/>
    </location>
</feature>
<dbReference type="AlphaFoldDB" id="A0A060NKB3"/>
<keyword evidence="3" id="KW-1185">Reference proteome</keyword>
<dbReference type="GO" id="GO:0008168">
    <property type="term" value="F:methyltransferase activity"/>
    <property type="evidence" value="ECO:0007669"/>
    <property type="project" value="UniProtKB-KW"/>
</dbReference>
<dbReference type="OrthoDB" id="8874697at2"/>
<keyword evidence="2" id="KW-0808">Transferase</keyword>
<feature type="transmembrane region" description="Helical" evidence="1">
    <location>
        <begin position="244"/>
        <end position="265"/>
    </location>
</feature>
<dbReference type="EMBL" id="AP014568">
    <property type="protein sequence ID" value="BAO81750.1"/>
    <property type="molecule type" value="Genomic_DNA"/>
</dbReference>
<feature type="transmembrane region" description="Helical" evidence="1">
    <location>
        <begin position="128"/>
        <end position="149"/>
    </location>
</feature>
<feature type="transmembrane region" description="Helical" evidence="1">
    <location>
        <begin position="277"/>
        <end position="299"/>
    </location>
</feature>
<organism evidence="2 3">
    <name type="scientific">Serpentinimonas raichei</name>
    <dbReference type="NCBI Taxonomy" id="1458425"/>
    <lineage>
        <taxon>Bacteria</taxon>
        <taxon>Pseudomonadati</taxon>
        <taxon>Pseudomonadota</taxon>
        <taxon>Betaproteobacteria</taxon>
        <taxon>Burkholderiales</taxon>
        <taxon>Comamonadaceae</taxon>
        <taxon>Serpentinimonas</taxon>
    </lineage>
</organism>
<keyword evidence="1" id="KW-1133">Transmembrane helix</keyword>
<keyword evidence="1" id="KW-0472">Membrane</keyword>
<keyword evidence="1" id="KW-0812">Transmembrane</keyword>
<feature type="transmembrane region" description="Helical" evidence="1">
    <location>
        <begin position="213"/>
        <end position="232"/>
    </location>
</feature>
<dbReference type="GO" id="GO:0032259">
    <property type="term" value="P:methylation"/>
    <property type="evidence" value="ECO:0007669"/>
    <property type="project" value="UniProtKB-KW"/>
</dbReference>
<feature type="transmembrane region" description="Helical" evidence="1">
    <location>
        <begin position="406"/>
        <end position="426"/>
    </location>
</feature>
<dbReference type="STRING" id="1458425.SRAA_1896"/>
<evidence type="ECO:0000313" key="3">
    <source>
        <dbReference type="Proteomes" id="UP000067461"/>
    </source>
</evidence>
<gene>
    <name evidence="2" type="ORF">SRAA_1896</name>
</gene>
<dbReference type="KEGG" id="cbaa:SRAA_1896"/>
<sequence length="512" mass="54118">MEPLLHAAPHFDLFNQLWLTLFLVIPMVLIARTVVAGSCYSPILIIVIFGLALGHVLVATGAAQPGLPGFTLLSLLSGTTVVVLAAAFFAGGQQLRRLFGALQVPPDDSMQPCTEETLLGTNRTQLMFVLRAVFLLLGIEAARRVFMGADSGPLVAYYPLIAYIGVLLAFILIDHKATLRNKREYLGRGLAEIGVLALLLLLAGLLAQTLRPLIALPTIFFAMLLACGLGALAWRWQFGPTLRALLFAGIPVVLAANFVIGGSRIADAFAIEGMDAVLAYGFFGQMLWMFGGIALLMWFGRTNQVRNLAPGMAGALSHAGLTGACTAGDLGPMAAQRAPIMINVPFIGHIFVFSILAISMEQGQLLWGAALAVLLGGVLLTVLALRTLGRAAGAEAQEVKGLMQFSLGWQLTAMFGGLLLLALFALPLEHAALAKAASLSHFGLFAATQDGMFGAEAAGLIALIFSMPFLVHPFVFFMFGRAMANGGAMPRWPVYALAGTGLIGVLLALASF</sequence>